<proteinExistence type="predicted"/>
<evidence type="ECO:0000313" key="1">
    <source>
        <dbReference type="EMBL" id="ADP98866.1"/>
    </source>
</evidence>
<dbReference type="AlphaFoldDB" id="E4PPJ5"/>
<reference evidence="2" key="2">
    <citation type="submission" date="2010-02" db="EMBL/GenBank/DDBJ databases">
        <title>Complete genome sequence of Marinobacter adhaerens type strain (HP15).</title>
        <authorList>
            <person name="Gaerdes A.A.M."/>
            <person name="Kaeppel E."/>
            <person name="Shezad A."/>
            <person name="Seebah S."/>
            <person name="Teeling H."/>
            <person name="Yarza P."/>
            <person name="Gloeckner F.O."/>
            <person name="Ullrich M.S."/>
        </authorList>
    </citation>
    <scope>NUCLEOTIDE SEQUENCE [LARGE SCALE GENOMIC DNA]</scope>
    <source>
        <strain evidence="2">DSM 23420 / HP15</strain>
    </source>
</reference>
<dbReference type="EMBL" id="CP001978">
    <property type="protein sequence ID" value="ADP98866.1"/>
    <property type="molecule type" value="Genomic_DNA"/>
</dbReference>
<accession>E4PPJ5</accession>
<dbReference type="KEGG" id="mad:HP15_3102"/>
<dbReference type="Proteomes" id="UP000007077">
    <property type="component" value="Chromosome"/>
</dbReference>
<reference evidence="1 2" key="1">
    <citation type="journal article" date="2010" name="Stand. Genomic Sci.">
        <title>Complete genome sequence of Marinobacter adhaerens type strain (HP15), a diatom-interacting marine microorganism.</title>
        <authorList>
            <person name="Gardes A."/>
            <person name="Kaeppel E."/>
            <person name="Shehzad A."/>
            <person name="Seebah S."/>
            <person name="Teeling H."/>
            <person name="Yarza P."/>
            <person name="Glockner F.O."/>
            <person name="Grossart H.P."/>
            <person name="Ullrich M.S."/>
        </authorList>
    </citation>
    <scope>NUCLEOTIDE SEQUENCE [LARGE SCALE GENOMIC DNA]</scope>
    <source>
        <strain evidence="2">DSM 23420 / HP15</strain>
    </source>
</reference>
<name>E4PPJ5_MARAH</name>
<sequence>MYEAVKGRAVMAVGFQFVDQGVGEAGFAAGHVVARVVGADFLQVA</sequence>
<gene>
    <name evidence="1" type="ordered locus">HP15_3102</name>
</gene>
<dbReference type="PATRIC" id="fig|225937.3.peg.3130"/>
<evidence type="ECO:0000313" key="2">
    <source>
        <dbReference type="Proteomes" id="UP000007077"/>
    </source>
</evidence>
<organism evidence="1 2">
    <name type="scientific">Marinobacter adhaerens (strain DSM 23420 / HP15)</name>
    <dbReference type="NCBI Taxonomy" id="225937"/>
    <lineage>
        <taxon>Bacteria</taxon>
        <taxon>Pseudomonadati</taxon>
        <taxon>Pseudomonadota</taxon>
        <taxon>Gammaproteobacteria</taxon>
        <taxon>Pseudomonadales</taxon>
        <taxon>Marinobacteraceae</taxon>
        <taxon>Marinobacter</taxon>
    </lineage>
</organism>
<protein>
    <submittedName>
        <fullName evidence="1">Uncharacterized protein</fullName>
    </submittedName>
</protein>
<dbReference type="HOGENOM" id="CLU_3201769_0_0_6"/>